<feature type="region of interest" description="Disordered" evidence="11">
    <location>
        <begin position="667"/>
        <end position="713"/>
    </location>
</feature>
<keyword evidence="6" id="KW-0067">ATP-binding</keyword>
<reference evidence="13 14" key="1">
    <citation type="submission" date="2020-12" db="EMBL/GenBank/DDBJ databases">
        <title>Metabolic potential, ecology and presence of endohyphal bacteria is reflected in genomic diversity of Mucoromycotina.</title>
        <authorList>
            <person name="Muszewska A."/>
            <person name="Okrasinska A."/>
            <person name="Steczkiewicz K."/>
            <person name="Drgas O."/>
            <person name="Orlowska M."/>
            <person name="Perlinska-Lenart U."/>
            <person name="Aleksandrzak-Piekarczyk T."/>
            <person name="Szatraj K."/>
            <person name="Zielenkiewicz U."/>
            <person name="Pilsyk S."/>
            <person name="Malc E."/>
            <person name="Mieczkowski P."/>
            <person name="Kruszewska J.S."/>
            <person name="Biernat P."/>
            <person name="Pawlowska J."/>
        </authorList>
    </citation>
    <scope>NUCLEOTIDE SEQUENCE [LARGE SCALE GENOMIC DNA]</scope>
    <source>
        <strain evidence="13 14">CBS 142.35</strain>
    </source>
</reference>
<accession>A0A8H7RYS5</accession>
<evidence type="ECO:0000256" key="9">
    <source>
        <dbReference type="ARBA" id="ARBA00049117"/>
    </source>
</evidence>
<organism evidence="13 14">
    <name type="scientific">Circinella minor</name>
    <dbReference type="NCBI Taxonomy" id="1195481"/>
    <lineage>
        <taxon>Eukaryota</taxon>
        <taxon>Fungi</taxon>
        <taxon>Fungi incertae sedis</taxon>
        <taxon>Mucoromycota</taxon>
        <taxon>Mucoromycotina</taxon>
        <taxon>Mucoromycetes</taxon>
        <taxon>Mucorales</taxon>
        <taxon>Lichtheimiaceae</taxon>
        <taxon>Circinella</taxon>
    </lineage>
</organism>
<dbReference type="GO" id="GO:0005524">
    <property type="term" value="F:ATP binding"/>
    <property type="evidence" value="ECO:0007669"/>
    <property type="project" value="UniProtKB-KW"/>
</dbReference>
<dbReference type="AlphaFoldDB" id="A0A8H7RYS5"/>
<evidence type="ECO:0000313" key="14">
    <source>
        <dbReference type="Proteomes" id="UP000646827"/>
    </source>
</evidence>
<feature type="region of interest" description="Disordered" evidence="11">
    <location>
        <begin position="1117"/>
        <end position="1170"/>
    </location>
</feature>
<feature type="compositionally biased region" description="Basic and acidic residues" evidence="11">
    <location>
        <begin position="501"/>
        <end position="520"/>
    </location>
</feature>
<feature type="compositionally biased region" description="Acidic residues" evidence="11">
    <location>
        <begin position="607"/>
        <end position="625"/>
    </location>
</feature>
<evidence type="ECO:0000256" key="3">
    <source>
        <dbReference type="ARBA" id="ARBA00022553"/>
    </source>
</evidence>
<comment type="catalytic activity">
    <reaction evidence="9">
        <text>GTP + H2O = GDP + phosphate + H(+)</text>
        <dbReference type="Rhea" id="RHEA:19669"/>
        <dbReference type="ChEBI" id="CHEBI:15377"/>
        <dbReference type="ChEBI" id="CHEBI:15378"/>
        <dbReference type="ChEBI" id="CHEBI:37565"/>
        <dbReference type="ChEBI" id="CHEBI:43474"/>
        <dbReference type="ChEBI" id="CHEBI:58189"/>
    </reaction>
    <physiologicalReaction direction="left-to-right" evidence="9">
        <dbReference type="Rhea" id="RHEA:19670"/>
    </physiologicalReaction>
</comment>
<dbReference type="Pfam" id="PF08142">
    <property type="entry name" value="AARP2CN"/>
    <property type="match status" value="1"/>
</dbReference>
<dbReference type="GO" id="GO:0000462">
    <property type="term" value="P:maturation of SSU-rRNA from tricistronic rRNA transcript (SSU-rRNA, 5.8S rRNA, LSU-rRNA)"/>
    <property type="evidence" value="ECO:0007669"/>
    <property type="project" value="TreeGrafter"/>
</dbReference>
<gene>
    <name evidence="13" type="ORF">INT45_003924</name>
</gene>
<feature type="compositionally biased region" description="Acidic residues" evidence="11">
    <location>
        <begin position="457"/>
        <end position="490"/>
    </location>
</feature>
<dbReference type="GO" id="GO:0005654">
    <property type="term" value="C:nucleoplasm"/>
    <property type="evidence" value="ECO:0007669"/>
    <property type="project" value="UniProtKB-ARBA"/>
</dbReference>
<dbReference type="InterPro" id="IPR039761">
    <property type="entry name" value="Bms1/Tsr1"/>
</dbReference>
<dbReference type="OrthoDB" id="10260897at2759"/>
<dbReference type="PANTHER" id="PTHR12858:SF2">
    <property type="entry name" value="RIBOSOME BIOGENESIS PROTEIN BMS1 HOMOLOG"/>
    <property type="match status" value="1"/>
</dbReference>
<dbReference type="InterPro" id="IPR027417">
    <property type="entry name" value="P-loop_NTPase"/>
</dbReference>
<evidence type="ECO:0000256" key="2">
    <source>
        <dbReference type="ARBA" id="ARBA00022517"/>
    </source>
</evidence>
<dbReference type="PROSITE" id="PS51714">
    <property type="entry name" value="G_BMS1"/>
    <property type="match status" value="1"/>
</dbReference>
<evidence type="ECO:0000259" key="12">
    <source>
        <dbReference type="PROSITE" id="PS51714"/>
    </source>
</evidence>
<feature type="domain" description="Bms1-type G" evidence="12">
    <location>
        <begin position="74"/>
        <end position="239"/>
    </location>
</feature>
<keyword evidence="8" id="KW-0539">Nucleus</keyword>
<comment type="subcellular location">
    <subcellularLocation>
        <location evidence="1">Nucleus</location>
        <location evidence="1">Nucleolus</location>
    </subcellularLocation>
</comment>
<name>A0A8H7RYS5_9FUNG</name>
<feature type="region of interest" description="Disordered" evidence="11">
    <location>
        <begin position="1"/>
        <end position="53"/>
    </location>
</feature>
<evidence type="ECO:0000256" key="4">
    <source>
        <dbReference type="ARBA" id="ARBA00022741"/>
    </source>
</evidence>
<dbReference type="SUPFAM" id="SSF52540">
    <property type="entry name" value="P-loop containing nucleoside triphosphate hydrolases"/>
    <property type="match status" value="1"/>
</dbReference>
<sequence>MVEDKPKKAHNAPQAGKKADKKEKKLGKHSNAPKNAKAFTFQSAGKAERTARRNVDLGEKKLHVPLVDRTPLEAPPVVIAVCGPPGTGKSTLIKSLVKRYTKHNLAEIKGPITVVSGKKRRLTFIECANDMNSMIDVAKIADLVLLLIDASFGFEMETFEFLNILQSHGFPKVMGVLTHLDRFRNNKALRTTKKRLKHRFWTEIYQGAKLFYLSGVINGRYPNQEVQNLSRFISVMKFRPLVWRNTHPYVVADRVEDLTDPELIHRKPNCDRTVTLYGYLRGTNLKPNMRIHIPGAGDHTLADVSVLPDPCPIPDKERKRLDEKHKLIYAPMSDVGGVMYDKDAVYINVPGHFTKKSAWAPSERQQRQQQNEDEDQPEEDEDMDVPAGPGEKMVMDLQDAQDTLAAKLEESQLRIFSGSAPLRAGDVKRDVIEEGGITESIEEDDTGRKRRRAVFGNEDDMEEDDDEDDDEEDDMMDGDSDMEDDDDVDDEHIPQRGKALSKFDTRNIPRKGDKDEKEEQSNEQELQFADSDSDIGGEDDEEDMINIGGRMAHDSEDEEEELSGELRWKANLKEKASKMFFGSRRVNLMSLIYDRDDLSPEAIMNGEYEDNSEEDGEKDEEEEEFFTLKRDHSGKVKEPVDSAREIVEKDDLDVWGEEEMLDSIRNRFITGEDDNGNGQEEEEEVFGDFEDLENGEEGAGQQEEEEVDPNMDPVEAERARIAKRKEQLRKKFDEEYGDDEEGGPKLDFYEQRKAEIDKQLSVNRTEFEEDDPHTRAMVEGYRPGSYVRLLIKDMPCEFIQNFDPVYPVLAGGLLTSEDQFGVIQVRLKRHRWHQKILKTNDPLIFSMGWRRFQSIPIYSLNDGTRNRMLKYTPEHMHCLATFYGPVHTPNTGFCAVQSVSDNKTSSFRISATGVVVDISQSSEIVKKLKLTGTPYKVYKNTAFIKDMFTSALEVVKFEGATIRTVSGIRGQVKKALPKPEGHYRATFEDKLLMSDIVFLRAWYPVKPRKYYNPVTSLLLSSKSGWQGMRLTGQVRRELEMRAPQKMDSAYKPIERKTRRFNTLKIPRSLQAELPFASKPKIAKASSKKSYLAKRAVILEPEEKKIYTMMQQLNTIKNDKDKKRKLKDTERRLENAKKIAKLEATKADKEKERRKDYFRKEQRNKSKSSSK</sequence>
<dbReference type="Pfam" id="PF22298">
    <property type="entry name" value="Tsr1_G-like"/>
    <property type="match status" value="1"/>
</dbReference>
<dbReference type="GO" id="GO:0000479">
    <property type="term" value="P:endonucleolytic cleavage of tricistronic rRNA transcript (SSU-rRNA, 5.8S rRNA, LSU-rRNA)"/>
    <property type="evidence" value="ECO:0007669"/>
    <property type="project" value="TreeGrafter"/>
</dbReference>
<feature type="compositionally biased region" description="Basic and acidic residues" evidence="11">
    <location>
        <begin position="1117"/>
        <end position="1163"/>
    </location>
</feature>
<dbReference type="GO" id="GO:0005525">
    <property type="term" value="F:GTP binding"/>
    <property type="evidence" value="ECO:0007669"/>
    <property type="project" value="UniProtKB-KW"/>
</dbReference>
<keyword evidence="3" id="KW-0597">Phosphoprotein</keyword>
<evidence type="ECO:0000256" key="11">
    <source>
        <dbReference type="SAM" id="MobiDB-lite"/>
    </source>
</evidence>
<feature type="compositionally biased region" description="Acidic residues" evidence="11">
    <location>
        <begin position="371"/>
        <end position="384"/>
    </location>
</feature>
<evidence type="ECO:0000256" key="10">
    <source>
        <dbReference type="ARBA" id="ARBA00061391"/>
    </source>
</evidence>
<dbReference type="GO" id="GO:0034511">
    <property type="term" value="F:U3 snoRNA binding"/>
    <property type="evidence" value="ECO:0007669"/>
    <property type="project" value="TreeGrafter"/>
</dbReference>
<comment type="caution">
    <text evidence="13">The sequence shown here is derived from an EMBL/GenBank/DDBJ whole genome shotgun (WGS) entry which is preliminary data.</text>
</comment>
<dbReference type="GO" id="GO:0003924">
    <property type="term" value="F:GTPase activity"/>
    <property type="evidence" value="ECO:0007669"/>
    <property type="project" value="TreeGrafter"/>
</dbReference>
<dbReference type="PANTHER" id="PTHR12858">
    <property type="entry name" value="RIBOSOME BIOGENESIS PROTEIN"/>
    <property type="match status" value="1"/>
</dbReference>
<keyword evidence="4" id="KW-0547">Nucleotide-binding</keyword>
<dbReference type="InterPro" id="IPR012948">
    <property type="entry name" value="AARP2CN"/>
</dbReference>
<evidence type="ECO:0000256" key="8">
    <source>
        <dbReference type="ARBA" id="ARBA00023242"/>
    </source>
</evidence>
<comment type="similarity">
    <text evidence="10">Belongs to the TRAFAC class translation factor GTPase superfamily. Bms1-like GTPase family. BMS1 subfamily.</text>
</comment>
<feature type="region of interest" description="Disordered" evidence="11">
    <location>
        <begin position="357"/>
        <end position="391"/>
    </location>
</feature>
<evidence type="ECO:0000256" key="6">
    <source>
        <dbReference type="ARBA" id="ARBA00022840"/>
    </source>
</evidence>
<feature type="compositionally biased region" description="Acidic residues" evidence="11">
    <location>
        <begin position="671"/>
        <end position="709"/>
    </location>
</feature>
<dbReference type="SMART" id="SM01362">
    <property type="entry name" value="DUF663"/>
    <property type="match status" value="1"/>
</dbReference>
<dbReference type="SMART" id="SM00785">
    <property type="entry name" value="AARP2CN"/>
    <property type="match status" value="1"/>
</dbReference>
<feature type="compositionally biased region" description="Basic and acidic residues" evidence="11">
    <location>
        <begin position="626"/>
        <end position="639"/>
    </location>
</feature>
<keyword evidence="14" id="KW-1185">Reference proteome</keyword>
<keyword evidence="7" id="KW-0342">GTP-binding</keyword>
<dbReference type="InterPro" id="IPR007034">
    <property type="entry name" value="BMS1_TSR1_C"/>
</dbReference>
<evidence type="ECO:0000256" key="7">
    <source>
        <dbReference type="ARBA" id="ARBA00023134"/>
    </source>
</evidence>
<dbReference type="EMBL" id="JAEPRB010000198">
    <property type="protein sequence ID" value="KAG2219033.1"/>
    <property type="molecule type" value="Genomic_DNA"/>
</dbReference>
<dbReference type="CDD" id="cd01882">
    <property type="entry name" value="BMS1"/>
    <property type="match status" value="1"/>
</dbReference>
<dbReference type="GO" id="GO:0030686">
    <property type="term" value="C:90S preribosome"/>
    <property type="evidence" value="ECO:0007669"/>
    <property type="project" value="TreeGrafter"/>
</dbReference>
<dbReference type="Gene3D" id="3.40.50.300">
    <property type="entry name" value="P-loop containing nucleotide triphosphate hydrolases"/>
    <property type="match status" value="1"/>
</dbReference>
<feature type="region of interest" description="Disordered" evidence="11">
    <location>
        <begin position="604"/>
        <end position="639"/>
    </location>
</feature>
<feature type="region of interest" description="Disordered" evidence="11">
    <location>
        <begin position="435"/>
        <end position="543"/>
    </location>
</feature>
<dbReference type="Proteomes" id="UP000646827">
    <property type="component" value="Unassembled WGS sequence"/>
</dbReference>
<dbReference type="Pfam" id="PF04950">
    <property type="entry name" value="RIBIOP_C"/>
    <property type="match status" value="1"/>
</dbReference>
<evidence type="ECO:0000313" key="13">
    <source>
        <dbReference type="EMBL" id="KAG2219033.1"/>
    </source>
</evidence>
<protein>
    <recommendedName>
        <fullName evidence="12">Bms1-type G domain-containing protein</fullName>
    </recommendedName>
</protein>
<feature type="compositionally biased region" description="Acidic residues" evidence="11">
    <location>
        <begin position="531"/>
        <end position="543"/>
    </location>
</feature>
<dbReference type="GO" id="GO:0032040">
    <property type="term" value="C:small-subunit processome"/>
    <property type="evidence" value="ECO:0007669"/>
    <property type="project" value="UniProtKB-ARBA"/>
</dbReference>
<evidence type="ECO:0000256" key="1">
    <source>
        <dbReference type="ARBA" id="ARBA00004604"/>
    </source>
</evidence>
<dbReference type="InterPro" id="IPR030387">
    <property type="entry name" value="G_Bms1/Tsr1_dom"/>
</dbReference>
<dbReference type="FunFam" id="3.40.50.300:FF:000105">
    <property type="entry name" value="BMS1 ribosome biogenesis factor"/>
    <property type="match status" value="1"/>
</dbReference>
<dbReference type="InterPro" id="IPR037875">
    <property type="entry name" value="Bms1_N"/>
</dbReference>
<keyword evidence="2" id="KW-0690">Ribosome biogenesis</keyword>
<keyword evidence="5" id="KW-0378">Hydrolase</keyword>
<proteinExistence type="inferred from homology"/>
<evidence type="ECO:0000256" key="5">
    <source>
        <dbReference type="ARBA" id="ARBA00022801"/>
    </source>
</evidence>